<dbReference type="Proteomes" id="UP001166052">
    <property type="component" value="Unassembled WGS sequence"/>
</dbReference>
<evidence type="ECO:0000313" key="8">
    <source>
        <dbReference type="EMBL" id="MBN3293919.1"/>
    </source>
</evidence>
<keyword evidence="5" id="KW-0325">Glycoprotein</keyword>
<evidence type="ECO:0000256" key="5">
    <source>
        <dbReference type="ARBA" id="ARBA00023180"/>
    </source>
</evidence>
<feature type="region of interest" description="Disordered" evidence="6">
    <location>
        <begin position="74"/>
        <end position="122"/>
    </location>
</feature>
<feature type="non-terminal residue" evidence="8">
    <location>
        <position position="186"/>
    </location>
</feature>
<evidence type="ECO:0000256" key="3">
    <source>
        <dbReference type="ARBA" id="ARBA00022889"/>
    </source>
</evidence>
<keyword evidence="3" id="KW-0130">Cell adhesion</keyword>
<reference evidence="8" key="1">
    <citation type="journal article" date="2021" name="Cell">
        <title>Tracing the genetic footprints of vertebrate landing in non-teleost ray-finned fishes.</title>
        <authorList>
            <person name="Bi X."/>
            <person name="Wang K."/>
            <person name="Yang L."/>
            <person name="Pan H."/>
            <person name="Jiang H."/>
            <person name="Wei Q."/>
            <person name="Fang M."/>
            <person name="Yu H."/>
            <person name="Zhu C."/>
            <person name="Cai Y."/>
            <person name="He Y."/>
            <person name="Gan X."/>
            <person name="Zeng H."/>
            <person name="Yu D."/>
            <person name="Zhu Y."/>
            <person name="Jiang H."/>
            <person name="Qiu Q."/>
            <person name="Yang H."/>
            <person name="Zhang Y.E."/>
            <person name="Wang W."/>
            <person name="Zhu M."/>
            <person name="He S."/>
            <person name="Zhang G."/>
        </authorList>
    </citation>
    <scope>NUCLEOTIDE SEQUENCE</scope>
    <source>
        <strain evidence="8">Bchr_001</strain>
    </source>
</reference>
<dbReference type="InterPro" id="IPR014868">
    <property type="entry name" value="Cadherin_pro_dom"/>
</dbReference>
<dbReference type="SMART" id="SM01055">
    <property type="entry name" value="Cadherin_pro"/>
    <property type="match status" value="1"/>
</dbReference>
<feature type="compositionally biased region" description="Acidic residues" evidence="6">
    <location>
        <begin position="89"/>
        <end position="102"/>
    </location>
</feature>
<organism evidence="8 9">
    <name type="scientific">Polypterus senegalus</name>
    <name type="common">Senegal bichir</name>
    <dbReference type="NCBI Taxonomy" id="55291"/>
    <lineage>
        <taxon>Eukaryota</taxon>
        <taxon>Metazoa</taxon>
        <taxon>Chordata</taxon>
        <taxon>Craniata</taxon>
        <taxon>Vertebrata</taxon>
        <taxon>Euteleostomi</taxon>
        <taxon>Actinopterygii</taxon>
        <taxon>Polypteriformes</taxon>
        <taxon>Polypteridae</taxon>
        <taxon>Polypterus</taxon>
    </lineage>
</organism>
<sequence>MELFKSKRVKFNDCQENKAVGYESSDPDFKVRMDGSIYAVREMPRLSEAVQFTVTARRTTDPQTWETTVRLSMEGQDVTLPDEHKSTSTEDETSPTESDLEIENTLLPWKQQPRSSGLKRQKRDWVIPPVNVPENSRGPFPQMLVRPNLCMGFPPNTLDLTYLRQALLNVGPSHVSLEAMGGGSPC</sequence>
<evidence type="ECO:0000256" key="4">
    <source>
        <dbReference type="ARBA" id="ARBA00023136"/>
    </source>
</evidence>
<dbReference type="InterPro" id="IPR015919">
    <property type="entry name" value="Cadherin-like_sf"/>
</dbReference>
<evidence type="ECO:0000256" key="1">
    <source>
        <dbReference type="ARBA" id="ARBA00004236"/>
    </source>
</evidence>
<comment type="caution">
    <text evidence="8">The sequence shown here is derived from an EMBL/GenBank/DDBJ whole genome shotgun (WGS) entry which is preliminary data.</text>
</comment>
<feature type="non-terminal residue" evidence="8">
    <location>
        <position position="1"/>
    </location>
</feature>
<dbReference type="Pfam" id="PF08758">
    <property type="entry name" value="Cadherin_pro"/>
    <property type="match status" value="1"/>
</dbReference>
<accession>A0ABS2Z4D9</accession>
<evidence type="ECO:0000256" key="6">
    <source>
        <dbReference type="SAM" id="MobiDB-lite"/>
    </source>
</evidence>
<keyword evidence="2" id="KW-1003">Cell membrane</keyword>
<protein>
    <submittedName>
        <fullName evidence="8">CADH4 protein</fullName>
    </submittedName>
</protein>
<proteinExistence type="predicted"/>
<evidence type="ECO:0000259" key="7">
    <source>
        <dbReference type="SMART" id="SM01055"/>
    </source>
</evidence>
<dbReference type="Gene3D" id="2.60.40.60">
    <property type="entry name" value="Cadherins"/>
    <property type="match status" value="1"/>
</dbReference>
<keyword evidence="4" id="KW-0472">Membrane</keyword>
<dbReference type="EMBL" id="JAAWVN010023890">
    <property type="protein sequence ID" value="MBN3293919.1"/>
    <property type="molecule type" value="Genomic_DNA"/>
</dbReference>
<feature type="domain" description="Cadherin prodomain" evidence="7">
    <location>
        <begin position="1"/>
        <end position="73"/>
    </location>
</feature>
<evidence type="ECO:0000256" key="2">
    <source>
        <dbReference type="ARBA" id="ARBA00022475"/>
    </source>
</evidence>
<gene>
    <name evidence="8" type="primary">Cdh4_2</name>
    <name evidence="8" type="ORF">GTO92_0020710</name>
</gene>
<evidence type="ECO:0000313" key="9">
    <source>
        <dbReference type="Proteomes" id="UP001166052"/>
    </source>
</evidence>
<keyword evidence="9" id="KW-1185">Reference proteome</keyword>
<dbReference type="SUPFAM" id="SSF49313">
    <property type="entry name" value="Cadherin-like"/>
    <property type="match status" value="1"/>
</dbReference>
<name>A0ABS2Z4D9_POLSE</name>
<comment type="subcellular location">
    <subcellularLocation>
        <location evidence="1">Cell membrane</location>
    </subcellularLocation>
</comment>